<dbReference type="SUPFAM" id="SSF56214">
    <property type="entry name" value="4'-phosphopantetheinyl transferase"/>
    <property type="match status" value="2"/>
</dbReference>
<keyword evidence="5" id="KW-1185">Reference proteome</keyword>
<dbReference type="PANTHER" id="PTHR12215">
    <property type="entry name" value="PHOSPHOPANTETHEINE TRANSFERASE"/>
    <property type="match status" value="1"/>
</dbReference>
<dbReference type="InParanoid" id="A0A3M0D868"/>
<dbReference type="AlphaFoldDB" id="A0A3M0D868"/>
<name>A0A3M0D868_9PROT</name>
<evidence type="ECO:0000256" key="2">
    <source>
        <dbReference type="ARBA" id="ARBA00022679"/>
    </source>
</evidence>
<dbReference type="FunCoup" id="A0A3M0D868">
    <property type="interactions" value="41"/>
</dbReference>
<dbReference type="Pfam" id="PF01648">
    <property type="entry name" value="ACPS"/>
    <property type="match status" value="1"/>
</dbReference>
<dbReference type="RefSeq" id="WP_121937642.1">
    <property type="nucleotide sequence ID" value="NZ_REFR01000009.1"/>
</dbReference>
<dbReference type="GO" id="GO:0019878">
    <property type="term" value="P:lysine biosynthetic process via aminoadipic acid"/>
    <property type="evidence" value="ECO:0007669"/>
    <property type="project" value="TreeGrafter"/>
</dbReference>
<protein>
    <submittedName>
        <fullName evidence="4">Phosphopantetheinyl transferase</fullName>
    </submittedName>
</protein>
<comment type="similarity">
    <text evidence="1">Belongs to the P-Pant transferase superfamily. Gsp/Sfp/HetI/AcpT family.</text>
</comment>
<evidence type="ECO:0000256" key="1">
    <source>
        <dbReference type="ARBA" id="ARBA00010990"/>
    </source>
</evidence>
<evidence type="ECO:0000259" key="3">
    <source>
        <dbReference type="Pfam" id="PF01648"/>
    </source>
</evidence>
<comment type="caution">
    <text evidence="4">The sequence shown here is derived from an EMBL/GenBank/DDBJ whole genome shotgun (WGS) entry which is preliminary data.</text>
</comment>
<evidence type="ECO:0000313" key="5">
    <source>
        <dbReference type="Proteomes" id="UP000271227"/>
    </source>
</evidence>
<dbReference type="Gene3D" id="3.90.470.20">
    <property type="entry name" value="4'-phosphopantetheinyl transferase domain"/>
    <property type="match status" value="2"/>
</dbReference>
<dbReference type="GO" id="GO:0005829">
    <property type="term" value="C:cytosol"/>
    <property type="evidence" value="ECO:0007669"/>
    <property type="project" value="TreeGrafter"/>
</dbReference>
<feature type="domain" description="4'-phosphopantetheinyl transferase" evidence="3">
    <location>
        <begin position="109"/>
        <end position="180"/>
    </location>
</feature>
<dbReference type="Proteomes" id="UP000271227">
    <property type="component" value="Unassembled WGS sequence"/>
</dbReference>
<gene>
    <name evidence="4" type="ORF">BXY39_0969</name>
</gene>
<dbReference type="InterPro" id="IPR050559">
    <property type="entry name" value="P-Pant_transferase_sf"/>
</dbReference>
<dbReference type="InterPro" id="IPR008278">
    <property type="entry name" value="4-PPantetheinyl_Trfase_dom"/>
</dbReference>
<dbReference type="PANTHER" id="PTHR12215:SF10">
    <property type="entry name" value="L-AMINOADIPATE-SEMIALDEHYDE DEHYDROGENASE-PHOSPHOPANTETHEINYL TRANSFERASE"/>
    <property type="match status" value="1"/>
</dbReference>
<reference evidence="4 5" key="1">
    <citation type="submission" date="2018-10" db="EMBL/GenBank/DDBJ databases">
        <title>Genomic Encyclopedia of Archaeal and Bacterial Type Strains, Phase II (KMG-II): from individual species to whole genera.</title>
        <authorList>
            <person name="Goeker M."/>
        </authorList>
    </citation>
    <scope>NUCLEOTIDE SEQUENCE [LARGE SCALE GENOMIC DNA]</scope>
    <source>
        <strain evidence="4 5">DSM 25217</strain>
    </source>
</reference>
<dbReference type="InterPro" id="IPR037143">
    <property type="entry name" value="4-PPantetheinyl_Trfase_dom_sf"/>
</dbReference>
<dbReference type="GO" id="GO:0000287">
    <property type="term" value="F:magnesium ion binding"/>
    <property type="evidence" value="ECO:0007669"/>
    <property type="project" value="InterPro"/>
</dbReference>
<dbReference type="EMBL" id="REFR01000009">
    <property type="protein sequence ID" value="RMB12473.1"/>
    <property type="molecule type" value="Genomic_DNA"/>
</dbReference>
<keyword evidence="2 4" id="KW-0808">Transferase</keyword>
<organism evidence="4 5">
    <name type="scientific">Eilatimonas milleporae</name>
    <dbReference type="NCBI Taxonomy" id="911205"/>
    <lineage>
        <taxon>Bacteria</taxon>
        <taxon>Pseudomonadati</taxon>
        <taxon>Pseudomonadota</taxon>
        <taxon>Alphaproteobacteria</taxon>
        <taxon>Kordiimonadales</taxon>
        <taxon>Kordiimonadaceae</taxon>
        <taxon>Eilatimonas</taxon>
    </lineage>
</organism>
<sequence length="226" mass="24844">MSQTFGTACLWIAPAKEAPCHLSVLSPAERIRAEGMHPAGRPAFVTARGLLRRRLARMTGLSPEAVPLTQQPGQAPVLEGHAYGPYFSVSHTQLDGRPFAAVAVSSVCPIGIDLEDPARAVDWRRMAARRLHPGEWAAIAARDEGAARQMFFDLWCLKEALVKLMGASLLPVLSRTRIAPDRPPRLLDNPIDGRRHVLALAHVRRRRLTLGMAAARTLDWRLYGAD</sequence>
<dbReference type="GO" id="GO:0008897">
    <property type="term" value="F:holo-[acyl-carrier-protein] synthase activity"/>
    <property type="evidence" value="ECO:0007669"/>
    <property type="project" value="InterPro"/>
</dbReference>
<dbReference type="OrthoDB" id="9808281at2"/>
<evidence type="ECO:0000313" key="4">
    <source>
        <dbReference type="EMBL" id="RMB12473.1"/>
    </source>
</evidence>
<accession>A0A3M0D868</accession>
<proteinExistence type="inferred from homology"/>